<organism evidence="1 2">
    <name type="scientific">Saccharopolyspora oryzae</name>
    <dbReference type="NCBI Taxonomy" id="2997343"/>
    <lineage>
        <taxon>Bacteria</taxon>
        <taxon>Bacillati</taxon>
        <taxon>Actinomycetota</taxon>
        <taxon>Actinomycetes</taxon>
        <taxon>Pseudonocardiales</taxon>
        <taxon>Pseudonocardiaceae</taxon>
        <taxon>Saccharopolyspora</taxon>
    </lineage>
</organism>
<proteinExistence type="predicted"/>
<comment type="caution">
    <text evidence="1">The sequence shown here is derived from an EMBL/GenBank/DDBJ whole genome shotgun (WGS) entry which is preliminary data.</text>
</comment>
<keyword evidence="2" id="KW-1185">Reference proteome</keyword>
<name>A0ABT4V9R0_9PSEU</name>
<accession>A0ABT4V9R0</accession>
<feature type="non-terminal residue" evidence="1">
    <location>
        <position position="154"/>
    </location>
</feature>
<dbReference type="Proteomes" id="UP001210380">
    <property type="component" value="Unassembled WGS sequence"/>
</dbReference>
<evidence type="ECO:0000313" key="2">
    <source>
        <dbReference type="Proteomes" id="UP001210380"/>
    </source>
</evidence>
<evidence type="ECO:0008006" key="3">
    <source>
        <dbReference type="Google" id="ProtNLM"/>
    </source>
</evidence>
<dbReference type="EMBL" id="JAQGLA010000113">
    <property type="protein sequence ID" value="MDA3630696.1"/>
    <property type="molecule type" value="Genomic_DNA"/>
</dbReference>
<reference evidence="1 2" key="1">
    <citation type="submission" date="2022-11" db="EMBL/GenBank/DDBJ databases">
        <title>Draft genome sequence of Saccharopolyspora sp. WRP15-2 isolated from rhizosphere soils of wild rice in Thailand.</title>
        <authorList>
            <person name="Duangmal K."/>
            <person name="Kammanee S."/>
            <person name="Muangham S."/>
        </authorList>
    </citation>
    <scope>NUCLEOTIDE SEQUENCE [LARGE SCALE GENOMIC DNA]</scope>
    <source>
        <strain evidence="1 2">WRP15-2</strain>
    </source>
</reference>
<gene>
    <name evidence="1" type="ORF">OU415_35085</name>
</gene>
<protein>
    <recommendedName>
        <fullName evidence="3">GNAT family N-acetyltransferase</fullName>
    </recommendedName>
</protein>
<sequence length="154" mass="17350">MTAQDDLITRPITGTDELDLFCRIPYTLNEELADDLASGRRRPEWMWVALRGDRLLARAAWWSRPGDDAPVVLDVVDVDAAESDRVDIGVQLLRTAMTAALPTGSRPPGYSRFVEPDWRGTPAGKQVVDDRMAVLERLGAELFVERVRFEWRPG</sequence>
<evidence type="ECO:0000313" key="1">
    <source>
        <dbReference type="EMBL" id="MDA3630696.1"/>
    </source>
</evidence>